<dbReference type="InterPro" id="IPR027417">
    <property type="entry name" value="P-loop_NTPase"/>
</dbReference>
<dbReference type="EMBL" id="LAKJ01000024">
    <property type="protein sequence ID" value="KKI62966.1"/>
    <property type="molecule type" value="Genomic_DNA"/>
</dbReference>
<dbReference type="CDD" id="cd03230">
    <property type="entry name" value="ABC_DR_subfamily_A"/>
    <property type="match status" value="1"/>
</dbReference>
<keyword evidence="1" id="KW-0813">Transport</keyword>
<dbReference type="InterPro" id="IPR003439">
    <property type="entry name" value="ABC_transporter-like_ATP-bd"/>
</dbReference>
<evidence type="ECO:0000313" key="6">
    <source>
        <dbReference type="Proteomes" id="UP000034455"/>
    </source>
</evidence>
<evidence type="ECO:0000313" key="5">
    <source>
        <dbReference type="EMBL" id="KKI62966.1"/>
    </source>
</evidence>
<dbReference type="Pfam" id="PF00005">
    <property type="entry name" value="ABC_tran"/>
    <property type="match status" value="1"/>
</dbReference>
<feature type="domain" description="ABC transporter" evidence="4">
    <location>
        <begin position="5"/>
        <end position="232"/>
    </location>
</feature>
<organism evidence="5 6">
    <name type="scientific">Staphylococcus cohnii subsp. cohnii</name>
    <dbReference type="NCBI Taxonomy" id="74704"/>
    <lineage>
        <taxon>Bacteria</taxon>
        <taxon>Bacillati</taxon>
        <taxon>Bacillota</taxon>
        <taxon>Bacilli</taxon>
        <taxon>Bacillales</taxon>
        <taxon>Staphylococcaceae</taxon>
        <taxon>Staphylococcus</taxon>
        <taxon>Staphylococcus cohnii species complex</taxon>
    </lineage>
</organism>
<dbReference type="RefSeq" id="WP_019468038.1">
    <property type="nucleotide sequence ID" value="NZ_LAKJ01000024.1"/>
</dbReference>
<keyword evidence="3 5" id="KW-0067">ATP-binding</keyword>
<evidence type="ECO:0000259" key="4">
    <source>
        <dbReference type="PROSITE" id="PS50893"/>
    </source>
</evidence>
<sequence>MYDILKVENLKKTFDKSDFALDNVSFVIKKNSIVGFVGKNGAGKSTTINTILNALKKDTGQITFFDKHINNKNEYFRENIGVVFDDAKLPENLNVTQLNHVLNNIYSTWNIQDYYKYIEFFQLPKKTKIKNFSKGMRMKISITVALSHASKLLILDEATSGLDIESRQKLLDVIKNFAKQEDCGVLMSSHIIEDISNICNEVLFIDNGKIILNESKSNLIENYSILIVHSEDEIKNVPVKSIVKKTQVENHIALLLNKKVNKQYESRNNKQVTLEEVSKILVGGSS</sequence>
<comment type="caution">
    <text evidence="5">The sequence shown here is derived from an EMBL/GenBank/DDBJ whole genome shotgun (WGS) entry which is preliminary data.</text>
</comment>
<dbReference type="GO" id="GO:0016887">
    <property type="term" value="F:ATP hydrolysis activity"/>
    <property type="evidence" value="ECO:0007669"/>
    <property type="project" value="InterPro"/>
</dbReference>
<proteinExistence type="predicted"/>
<protein>
    <submittedName>
        <fullName evidence="5">ABC transporter, ATP-binding protein</fullName>
    </submittedName>
</protein>
<dbReference type="InterPro" id="IPR003593">
    <property type="entry name" value="AAA+_ATPase"/>
</dbReference>
<dbReference type="PATRIC" id="fig|74704.6.peg.1591"/>
<evidence type="ECO:0000256" key="1">
    <source>
        <dbReference type="ARBA" id="ARBA00022448"/>
    </source>
</evidence>
<dbReference type="Proteomes" id="UP000034455">
    <property type="component" value="Unassembled WGS sequence"/>
</dbReference>
<evidence type="ECO:0000256" key="3">
    <source>
        <dbReference type="ARBA" id="ARBA00022840"/>
    </source>
</evidence>
<evidence type="ECO:0000256" key="2">
    <source>
        <dbReference type="ARBA" id="ARBA00022741"/>
    </source>
</evidence>
<dbReference type="SMART" id="SM00382">
    <property type="entry name" value="AAA"/>
    <property type="match status" value="1"/>
</dbReference>
<name>A0A0M2NTB6_STACC</name>
<gene>
    <name evidence="5" type="ORF">UF66_1551</name>
</gene>
<dbReference type="AlphaFoldDB" id="A0A0M2NTB6"/>
<dbReference type="PANTHER" id="PTHR42939:SF3">
    <property type="entry name" value="ABC TRANSPORTER ATP-BINDING COMPONENT"/>
    <property type="match status" value="1"/>
</dbReference>
<dbReference type="InterPro" id="IPR051782">
    <property type="entry name" value="ABC_Transporter_VariousFunc"/>
</dbReference>
<reference evidence="5 6" key="1">
    <citation type="submission" date="2015-03" db="EMBL/GenBank/DDBJ databases">
        <title>Genome Assembly of Staphylococcus cohnii subsp. cohnii strain G22B2.</title>
        <authorList>
            <person name="Nair G."/>
            <person name="Kaur G."/>
            <person name="Khatri I."/>
            <person name="Singh N.K."/>
            <person name="Sathyabama S."/>
            <person name="Maurya S.K."/>
            <person name="Subramanian S."/>
            <person name="Agrewala J.N."/>
            <person name="Mayilraj S."/>
        </authorList>
    </citation>
    <scope>NUCLEOTIDE SEQUENCE [LARGE SCALE GENOMIC DNA]</scope>
    <source>
        <strain evidence="5 6">G22B2</strain>
    </source>
</reference>
<dbReference type="GO" id="GO:0005524">
    <property type="term" value="F:ATP binding"/>
    <property type="evidence" value="ECO:0007669"/>
    <property type="project" value="UniProtKB-KW"/>
</dbReference>
<dbReference type="SUPFAM" id="SSF52540">
    <property type="entry name" value="P-loop containing nucleoside triphosphate hydrolases"/>
    <property type="match status" value="1"/>
</dbReference>
<dbReference type="PANTHER" id="PTHR42939">
    <property type="entry name" value="ABC TRANSPORTER ATP-BINDING PROTEIN ALBC-RELATED"/>
    <property type="match status" value="1"/>
</dbReference>
<dbReference type="Gene3D" id="3.40.50.300">
    <property type="entry name" value="P-loop containing nucleotide triphosphate hydrolases"/>
    <property type="match status" value="1"/>
</dbReference>
<keyword evidence="2" id="KW-0547">Nucleotide-binding</keyword>
<dbReference type="PROSITE" id="PS50893">
    <property type="entry name" value="ABC_TRANSPORTER_2"/>
    <property type="match status" value="1"/>
</dbReference>
<accession>A0A0M2NTB6</accession>